<dbReference type="PANTHER" id="PTHR33162:SF1">
    <property type="entry name" value="SEC-INDEPENDENT PROTEIN TRANSLOCASE PROTEIN TATA, CHLOROPLASTIC"/>
    <property type="match status" value="1"/>
</dbReference>
<evidence type="ECO:0000256" key="7">
    <source>
        <dbReference type="ARBA" id="ARBA00023010"/>
    </source>
</evidence>
<evidence type="ECO:0000256" key="8">
    <source>
        <dbReference type="ARBA" id="ARBA00023136"/>
    </source>
</evidence>
<dbReference type="RefSeq" id="WP_354011583.1">
    <property type="nucleotide sequence ID" value="NZ_JBEWTA010000003.1"/>
</dbReference>
<keyword evidence="11" id="KW-1185">Reference proteome</keyword>
<keyword evidence="3" id="KW-1003">Cell membrane</keyword>
<keyword evidence="5" id="KW-0653">Protein transport</keyword>
<reference evidence="10 11" key="1">
    <citation type="submission" date="2024-06" db="EMBL/GenBank/DDBJ databases">
        <title>Genomic Encyclopedia of Type Strains, Phase V (KMG-V): Genome sequencing to study the core and pangenomes of soil and plant-associated prokaryotes.</title>
        <authorList>
            <person name="Whitman W."/>
        </authorList>
    </citation>
    <scope>NUCLEOTIDE SEQUENCE [LARGE SCALE GENOMIC DNA]</scope>
    <source>
        <strain evidence="10 11">NE40</strain>
    </source>
</reference>
<proteinExistence type="predicted"/>
<dbReference type="EMBL" id="JBEWTB010000001">
    <property type="protein sequence ID" value="MET4754990.1"/>
    <property type="molecule type" value="Genomic_DNA"/>
</dbReference>
<dbReference type="PRINTS" id="PR01506">
    <property type="entry name" value="TATBPROTEIN"/>
</dbReference>
<evidence type="ECO:0000313" key="10">
    <source>
        <dbReference type="EMBL" id="MET4754990.1"/>
    </source>
</evidence>
<comment type="caution">
    <text evidence="10">The sequence shown here is derived from an EMBL/GenBank/DDBJ whole genome shotgun (WGS) entry which is preliminary data.</text>
</comment>
<dbReference type="InterPro" id="IPR018448">
    <property type="entry name" value="TatB"/>
</dbReference>
<dbReference type="Pfam" id="PF02416">
    <property type="entry name" value="TatA_B_E"/>
    <property type="match status" value="1"/>
</dbReference>
<evidence type="ECO:0000256" key="1">
    <source>
        <dbReference type="ARBA" id="ARBA00004167"/>
    </source>
</evidence>
<dbReference type="NCBIfam" id="TIGR01410">
    <property type="entry name" value="tatB"/>
    <property type="match status" value="1"/>
</dbReference>
<keyword evidence="6 9" id="KW-1133">Transmembrane helix</keyword>
<feature type="transmembrane region" description="Helical" evidence="9">
    <location>
        <begin position="6"/>
        <end position="22"/>
    </location>
</feature>
<keyword evidence="8 9" id="KW-0472">Membrane</keyword>
<evidence type="ECO:0000256" key="4">
    <source>
        <dbReference type="ARBA" id="ARBA00022692"/>
    </source>
</evidence>
<dbReference type="PANTHER" id="PTHR33162">
    <property type="entry name" value="SEC-INDEPENDENT PROTEIN TRANSLOCASE PROTEIN TATA, CHLOROPLASTIC"/>
    <property type="match status" value="1"/>
</dbReference>
<sequence>MLDSVGFFEILVVMTLGLLVIGPERLPVVIKQASDWVRVVRGSFTSLAHQYEQELKMKELKQRLDYTRKKSLEAATKRSRSLKRDDI</sequence>
<evidence type="ECO:0000256" key="6">
    <source>
        <dbReference type="ARBA" id="ARBA00022989"/>
    </source>
</evidence>
<evidence type="ECO:0000256" key="3">
    <source>
        <dbReference type="ARBA" id="ARBA00022475"/>
    </source>
</evidence>
<keyword evidence="2" id="KW-0813">Transport</keyword>
<evidence type="ECO:0000313" key="11">
    <source>
        <dbReference type="Proteomes" id="UP001549366"/>
    </source>
</evidence>
<keyword evidence="4 9" id="KW-0812">Transmembrane</keyword>
<evidence type="ECO:0000256" key="2">
    <source>
        <dbReference type="ARBA" id="ARBA00022448"/>
    </source>
</evidence>
<comment type="subcellular location">
    <subcellularLocation>
        <location evidence="1">Membrane</location>
        <topology evidence="1">Single-pass membrane protein</topology>
    </subcellularLocation>
</comment>
<dbReference type="Gene3D" id="1.20.5.3310">
    <property type="match status" value="1"/>
</dbReference>
<accession>A0ABV2SB53</accession>
<evidence type="ECO:0000256" key="9">
    <source>
        <dbReference type="SAM" id="Phobius"/>
    </source>
</evidence>
<evidence type="ECO:0000256" key="5">
    <source>
        <dbReference type="ARBA" id="ARBA00022927"/>
    </source>
</evidence>
<dbReference type="InterPro" id="IPR003369">
    <property type="entry name" value="TatA/B/E"/>
</dbReference>
<dbReference type="Proteomes" id="UP001549366">
    <property type="component" value="Unassembled WGS sequence"/>
</dbReference>
<gene>
    <name evidence="10" type="ORF">V5J35_000182</name>
</gene>
<protein>
    <submittedName>
        <fullName evidence="10">Tat protein translocase TatB subunit</fullName>
    </submittedName>
</protein>
<organism evidence="10 11">
    <name type="scientific">Endozoicomonas lisbonensis</name>
    <dbReference type="NCBI Taxonomy" id="3120522"/>
    <lineage>
        <taxon>Bacteria</taxon>
        <taxon>Pseudomonadati</taxon>
        <taxon>Pseudomonadota</taxon>
        <taxon>Gammaproteobacteria</taxon>
        <taxon>Oceanospirillales</taxon>
        <taxon>Endozoicomonadaceae</taxon>
        <taxon>Endozoicomonas</taxon>
    </lineage>
</organism>
<keyword evidence="7" id="KW-0811">Translocation</keyword>
<name>A0ABV2SB53_9GAMM</name>